<dbReference type="EMBL" id="JAGSND010000052">
    <property type="protein sequence ID" value="MBR0600653.1"/>
    <property type="molecule type" value="Genomic_DNA"/>
</dbReference>
<feature type="domain" description="Transposase IS110-like N-terminal" evidence="1">
    <location>
        <begin position="4"/>
        <end position="156"/>
    </location>
</feature>
<name>A0A8J8B3A2_9FIRM</name>
<dbReference type="RefSeq" id="WP_227020736.1">
    <property type="nucleotide sequence ID" value="NZ_JAGSND010000052.1"/>
</dbReference>
<comment type="caution">
    <text evidence="3">The sequence shown here is derived from an EMBL/GenBank/DDBJ whole genome shotgun (WGS) entry which is preliminary data.</text>
</comment>
<accession>A0A8J8B3A2</accession>
<dbReference type="InterPro" id="IPR003346">
    <property type="entry name" value="Transposase_20"/>
</dbReference>
<evidence type="ECO:0000313" key="4">
    <source>
        <dbReference type="Proteomes" id="UP000675664"/>
    </source>
</evidence>
<feature type="domain" description="Transposase IS116/IS110/IS902 C-terminal" evidence="2">
    <location>
        <begin position="268"/>
        <end position="350"/>
    </location>
</feature>
<proteinExistence type="predicted"/>
<dbReference type="Proteomes" id="UP000675664">
    <property type="component" value="Unassembled WGS sequence"/>
</dbReference>
<keyword evidence="4" id="KW-1185">Reference proteome</keyword>
<sequence length="390" mass="43709">MIYAGIDVAKDKHDCLIVDSDGVILFQTFTIPNNKQGFGELLTNLKKCGSDSSKMKVGLEATGHYSDNLLEFLIANDLPTTVINPLHTNLYRKSLSLRKTKTDKVDAHSIVTMLRTESLKPYSQSSYHVRELKSLTRYRFSLVQDCARLKTSYARLCVILFPELEKLVSSLHMVSTYALLSELPNAGAISQCHLTRLSNLLSTSSKGRYGKEKAVEIRNAAKDSIGSYSDVKSLELQQTIQMIRMMEDQIKQIEAKINPIVDELHSPIMTIPGISYRMAAIIIAETENFSNFNSAEKVLAFAGLEPSVYQSGQLTSTHSKMVKRGSKYLRYALFNATKYVCHWDAGFSQYLAKKRSEGKAYNVAVSHATKKLTRVIFHLVKTNQPFASQV</sequence>
<protein>
    <submittedName>
        <fullName evidence="3">IS110 family transposase</fullName>
    </submittedName>
</protein>
<dbReference type="GO" id="GO:0003677">
    <property type="term" value="F:DNA binding"/>
    <property type="evidence" value="ECO:0007669"/>
    <property type="project" value="InterPro"/>
</dbReference>
<dbReference type="PANTHER" id="PTHR33055:SF15">
    <property type="entry name" value="TRANSPOSASE-RELATED"/>
    <property type="match status" value="1"/>
</dbReference>
<gene>
    <name evidence="3" type="ORF">KCX82_22570</name>
</gene>
<dbReference type="NCBIfam" id="NF033542">
    <property type="entry name" value="transpos_IS110"/>
    <property type="match status" value="1"/>
</dbReference>
<dbReference type="AlphaFoldDB" id="A0A8J8B3A2"/>
<evidence type="ECO:0000313" key="3">
    <source>
        <dbReference type="EMBL" id="MBR0600653.1"/>
    </source>
</evidence>
<dbReference type="InterPro" id="IPR047650">
    <property type="entry name" value="Transpos_IS110"/>
</dbReference>
<organism evidence="3 4">
    <name type="scientific">Sinanaerobacter chloroacetimidivorans</name>
    <dbReference type="NCBI Taxonomy" id="2818044"/>
    <lineage>
        <taxon>Bacteria</taxon>
        <taxon>Bacillati</taxon>
        <taxon>Bacillota</taxon>
        <taxon>Clostridia</taxon>
        <taxon>Peptostreptococcales</taxon>
        <taxon>Anaerovoracaceae</taxon>
        <taxon>Sinanaerobacter</taxon>
    </lineage>
</organism>
<dbReference type="Pfam" id="PF01548">
    <property type="entry name" value="DEDD_Tnp_IS110"/>
    <property type="match status" value="1"/>
</dbReference>
<dbReference type="GO" id="GO:0004803">
    <property type="term" value="F:transposase activity"/>
    <property type="evidence" value="ECO:0007669"/>
    <property type="project" value="InterPro"/>
</dbReference>
<evidence type="ECO:0000259" key="1">
    <source>
        <dbReference type="Pfam" id="PF01548"/>
    </source>
</evidence>
<reference evidence="3" key="1">
    <citation type="submission" date="2021-04" db="EMBL/GenBank/DDBJ databases">
        <title>Sinoanaerobacter chloroacetimidivorans sp. nov., an obligate anaerobic bacterium isolated from anaerobic sludge.</title>
        <authorList>
            <person name="Bao Y."/>
        </authorList>
    </citation>
    <scope>NUCLEOTIDE SEQUENCE</scope>
    <source>
        <strain evidence="3">BAD-6</strain>
    </source>
</reference>
<dbReference type="InterPro" id="IPR002525">
    <property type="entry name" value="Transp_IS110-like_N"/>
</dbReference>
<dbReference type="Pfam" id="PF02371">
    <property type="entry name" value="Transposase_20"/>
    <property type="match status" value="1"/>
</dbReference>
<dbReference type="GO" id="GO:0006313">
    <property type="term" value="P:DNA transposition"/>
    <property type="evidence" value="ECO:0007669"/>
    <property type="project" value="InterPro"/>
</dbReference>
<dbReference type="PANTHER" id="PTHR33055">
    <property type="entry name" value="TRANSPOSASE FOR INSERTION SEQUENCE ELEMENT IS1111A"/>
    <property type="match status" value="1"/>
</dbReference>
<reference evidence="3" key="2">
    <citation type="submission" date="2021-04" db="EMBL/GenBank/DDBJ databases">
        <authorList>
            <person name="Liu J."/>
        </authorList>
    </citation>
    <scope>NUCLEOTIDE SEQUENCE</scope>
    <source>
        <strain evidence="3">BAD-6</strain>
    </source>
</reference>
<evidence type="ECO:0000259" key="2">
    <source>
        <dbReference type="Pfam" id="PF02371"/>
    </source>
</evidence>